<dbReference type="Pfam" id="PF08768">
    <property type="entry name" value="THAP4_heme-bd"/>
    <property type="match status" value="1"/>
</dbReference>
<dbReference type="InterPro" id="IPR014878">
    <property type="entry name" value="THAP4-like_heme-bd"/>
</dbReference>
<dbReference type="Gene3D" id="2.40.128.20">
    <property type="match status" value="1"/>
</dbReference>
<dbReference type="RefSeq" id="WP_131156123.1">
    <property type="nucleotide sequence ID" value="NZ_CP036402.1"/>
</dbReference>
<reference evidence="2 3" key="1">
    <citation type="submission" date="2019-01" db="EMBL/GenBank/DDBJ databases">
        <title>Egibacter rhizosphaerae EGI 80759T.</title>
        <authorList>
            <person name="Chen D.-D."/>
            <person name="Tian Y."/>
            <person name="Jiao J.-Y."/>
            <person name="Zhang X.-T."/>
            <person name="Zhang Y.-G."/>
            <person name="Zhang Y."/>
            <person name="Xiao M."/>
            <person name="Shu W.-S."/>
            <person name="Li W.-J."/>
        </authorList>
    </citation>
    <scope>NUCLEOTIDE SEQUENCE [LARGE SCALE GENOMIC DNA]</scope>
    <source>
        <strain evidence="2 3">EGI 80759</strain>
    </source>
</reference>
<dbReference type="InterPro" id="IPR012674">
    <property type="entry name" value="Calycin"/>
</dbReference>
<evidence type="ECO:0000313" key="2">
    <source>
        <dbReference type="EMBL" id="QBI21130.1"/>
    </source>
</evidence>
<dbReference type="EMBL" id="CP036402">
    <property type="protein sequence ID" value="QBI21130.1"/>
    <property type="molecule type" value="Genomic_DNA"/>
</dbReference>
<dbReference type="InterPro" id="IPR045165">
    <property type="entry name" value="Nitrobindin"/>
</dbReference>
<evidence type="ECO:0000259" key="1">
    <source>
        <dbReference type="Pfam" id="PF08768"/>
    </source>
</evidence>
<dbReference type="SUPFAM" id="SSF50814">
    <property type="entry name" value="Lipocalins"/>
    <property type="match status" value="1"/>
</dbReference>
<dbReference type="OrthoDB" id="4804006at2"/>
<keyword evidence="3" id="KW-1185">Reference proteome</keyword>
<protein>
    <submittedName>
        <fullName evidence="2">FABP family protein</fullName>
    </submittedName>
</protein>
<dbReference type="KEGG" id="erz:ER308_17175"/>
<evidence type="ECO:0000313" key="3">
    <source>
        <dbReference type="Proteomes" id="UP000291469"/>
    </source>
</evidence>
<proteinExistence type="predicted"/>
<organism evidence="2 3">
    <name type="scientific">Egibacter rhizosphaerae</name>
    <dbReference type="NCBI Taxonomy" id="1670831"/>
    <lineage>
        <taxon>Bacteria</taxon>
        <taxon>Bacillati</taxon>
        <taxon>Actinomycetota</taxon>
        <taxon>Nitriliruptoria</taxon>
        <taxon>Egibacterales</taxon>
        <taxon>Egibacteraceae</taxon>
        <taxon>Egibacter</taxon>
    </lineage>
</organism>
<dbReference type="CDD" id="cd07828">
    <property type="entry name" value="lipocalin_heme-bd-THAP4-like"/>
    <property type="match status" value="1"/>
</dbReference>
<sequence>MVPPDPNTPPEPPAALAFLEGVWQGEGRGQYPTIDPFDYRERIEFTAMPKPFLRYEQETFDATSGAPLHVEVGYVRSPASGRVELMLAHPTGFAEVEEGELHVEDGVHRLRLVSRTVGATATAKRVDALERDVEVVGDRLDYRLRMAAVGEPMTHHLAATLHRVVDPAATRR</sequence>
<accession>A0A411YIR8</accession>
<feature type="domain" description="THAP4-like heme-binding" evidence="1">
    <location>
        <begin position="15"/>
        <end position="163"/>
    </location>
</feature>
<name>A0A411YIR8_9ACTN</name>
<dbReference type="Proteomes" id="UP000291469">
    <property type="component" value="Chromosome"/>
</dbReference>
<dbReference type="PANTHER" id="PTHR15854">
    <property type="entry name" value="THAP4 PROTEIN"/>
    <property type="match status" value="1"/>
</dbReference>
<dbReference type="AlphaFoldDB" id="A0A411YIR8"/>
<dbReference type="PANTHER" id="PTHR15854:SF4">
    <property type="entry name" value="PEROXYNITRITE ISOMERASE THAP4"/>
    <property type="match status" value="1"/>
</dbReference>
<gene>
    <name evidence="2" type="ORF">ER308_17175</name>
</gene>